<dbReference type="EMBL" id="BKCN01000006">
    <property type="protein sequence ID" value="GER03838.1"/>
    <property type="molecule type" value="Genomic_DNA"/>
</dbReference>
<keyword evidence="4" id="KW-1185">Reference proteome</keyword>
<sequence length="355" mass="39526">MKILVTGAAGFIGSHVALYLLARGDDVVGLDNLNDYYDPNLKRARLERIKAFSECTLDDGIYPEICARSAHRGHFTFHKIDLADRPAMADLFAAEGFDRVVHLAAQAGVRYSIDNPFAYVDSNITGFLTVLEGCRHHGVGHLVYASTSSAYGANTHIPFSVSEPADHPVAFYGATKRANELMAHSYSHLFGLPTTGLRFFTVYGPWGRPDMALFKFTKAILDDQPIEVFNYGHHKRDFTYIDDIVQGVVAALDHVAEGDPDWDSEKPAPDRSKAPWRIFNIGNEQPVELMHYIGLLEEQLGKKAEKILLPLQPGDVPDTYADVSSLVEATGYRPDTPVDEGVRRFVAWYRAYYNA</sequence>
<name>A0A5A7N6W3_9PROT</name>
<dbReference type="Proteomes" id="UP000324996">
    <property type="component" value="Unassembled WGS sequence"/>
</dbReference>
<comment type="caution">
    <text evidence="3">The sequence shown here is derived from an EMBL/GenBank/DDBJ whole genome shotgun (WGS) entry which is preliminary data.</text>
</comment>
<dbReference type="CDD" id="cd05253">
    <property type="entry name" value="UDP_GE_SDE_e"/>
    <property type="match status" value="1"/>
</dbReference>
<dbReference type="PRINTS" id="PR01713">
    <property type="entry name" value="NUCEPIMERASE"/>
</dbReference>
<protein>
    <submittedName>
        <fullName evidence="3">NAD-dependent epimerase</fullName>
    </submittedName>
</protein>
<feature type="domain" description="NAD-dependent epimerase/dehydratase" evidence="2">
    <location>
        <begin position="3"/>
        <end position="260"/>
    </location>
</feature>
<dbReference type="Pfam" id="PF01370">
    <property type="entry name" value="Epimerase"/>
    <property type="match status" value="1"/>
</dbReference>
<proteinExistence type="predicted"/>
<evidence type="ECO:0000313" key="3">
    <source>
        <dbReference type="EMBL" id="GER03838.1"/>
    </source>
</evidence>
<keyword evidence="1" id="KW-0520">NAD</keyword>
<organism evidence="3 4">
    <name type="scientific">Iodidimonas nitroreducens</name>
    <dbReference type="NCBI Taxonomy" id="1236968"/>
    <lineage>
        <taxon>Bacteria</taxon>
        <taxon>Pseudomonadati</taxon>
        <taxon>Pseudomonadota</taxon>
        <taxon>Alphaproteobacteria</taxon>
        <taxon>Iodidimonadales</taxon>
        <taxon>Iodidimonadaceae</taxon>
        <taxon>Iodidimonas</taxon>
    </lineage>
</organism>
<evidence type="ECO:0000313" key="4">
    <source>
        <dbReference type="Proteomes" id="UP000324996"/>
    </source>
</evidence>
<dbReference type="AlphaFoldDB" id="A0A5A7N6W3"/>
<dbReference type="InterPro" id="IPR001509">
    <property type="entry name" value="Epimerase_deHydtase"/>
</dbReference>
<dbReference type="InterPro" id="IPR036291">
    <property type="entry name" value="NAD(P)-bd_dom_sf"/>
</dbReference>
<evidence type="ECO:0000259" key="2">
    <source>
        <dbReference type="Pfam" id="PF01370"/>
    </source>
</evidence>
<evidence type="ECO:0000256" key="1">
    <source>
        <dbReference type="ARBA" id="ARBA00023027"/>
    </source>
</evidence>
<accession>A0A5A7N6W3</accession>
<reference evidence="3 4" key="1">
    <citation type="submission" date="2019-09" db="EMBL/GenBank/DDBJ databases">
        <title>NBRP : Genome information of microbial organism related human and environment.</title>
        <authorList>
            <person name="Hattori M."/>
            <person name="Oshima K."/>
            <person name="Inaba H."/>
            <person name="Suda W."/>
            <person name="Sakamoto M."/>
            <person name="Iino T."/>
            <person name="Kitahara M."/>
            <person name="Oshida Y."/>
            <person name="Iida T."/>
            <person name="Kudo T."/>
            <person name="Itoh T."/>
            <person name="Ohkuma M."/>
        </authorList>
    </citation>
    <scope>NUCLEOTIDE SEQUENCE [LARGE SCALE GENOMIC DNA]</scope>
    <source>
        <strain evidence="3 4">Q-1</strain>
    </source>
</reference>
<dbReference type="SUPFAM" id="SSF51735">
    <property type="entry name" value="NAD(P)-binding Rossmann-fold domains"/>
    <property type="match status" value="1"/>
</dbReference>
<dbReference type="Gene3D" id="3.40.50.720">
    <property type="entry name" value="NAD(P)-binding Rossmann-like Domain"/>
    <property type="match status" value="1"/>
</dbReference>
<dbReference type="PANTHER" id="PTHR43574">
    <property type="entry name" value="EPIMERASE-RELATED"/>
    <property type="match status" value="1"/>
</dbReference>
<gene>
    <name evidence="3" type="ORF">JCM17846_15200</name>
</gene>
<dbReference type="RefSeq" id="WP_042087871.1">
    <property type="nucleotide sequence ID" value="NZ_BKCN01000006.1"/>
</dbReference>